<dbReference type="AlphaFoldDB" id="A0A3A6U4Z9"/>
<organism evidence="4 5">
    <name type="scientific">Legionella pneumophila subsp. pneumophila</name>
    <dbReference type="NCBI Taxonomy" id="91891"/>
    <lineage>
        <taxon>Bacteria</taxon>
        <taxon>Pseudomonadati</taxon>
        <taxon>Pseudomonadota</taxon>
        <taxon>Gammaproteobacteria</taxon>
        <taxon>Legionellales</taxon>
        <taxon>Legionellaceae</taxon>
        <taxon>Legionella</taxon>
    </lineage>
</organism>
<evidence type="ECO:0000259" key="3">
    <source>
        <dbReference type="Pfam" id="PF04773"/>
    </source>
</evidence>
<evidence type="ECO:0000313" key="5">
    <source>
        <dbReference type="Proteomes" id="UP000277145"/>
    </source>
</evidence>
<name>A0A3A6U4Z9_LEGPN</name>
<dbReference type="Pfam" id="PF04773">
    <property type="entry name" value="FecR"/>
    <property type="match status" value="1"/>
</dbReference>
<evidence type="ECO:0000313" key="4">
    <source>
        <dbReference type="EMBL" id="RJY27413.1"/>
    </source>
</evidence>
<feature type="domain" description="FecR protein" evidence="3">
    <location>
        <begin position="52"/>
        <end position="148"/>
    </location>
</feature>
<dbReference type="EMBL" id="QWDR01000003">
    <property type="protein sequence ID" value="RJY27413.1"/>
    <property type="molecule type" value="Genomic_DNA"/>
</dbReference>
<gene>
    <name evidence="4" type="ORF">D1H98_14400</name>
</gene>
<feature type="region of interest" description="Disordered" evidence="1">
    <location>
        <begin position="193"/>
        <end position="213"/>
    </location>
</feature>
<proteinExistence type="predicted"/>
<feature type="compositionally biased region" description="Low complexity" evidence="1">
    <location>
        <begin position="194"/>
        <end position="213"/>
    </location>
</feature>
<dbReference type="PANTHER" id="PTHR38731">
    <property type="entry name" value="LIPL45-RELATED LIPOPROTEIN-RELATED"/>
    <property type="match status" value="1"/>
</dbReference>
<evidence type="ECO:0000256" key="2">
    <source>
        <dbReference type="SAM" id="SignalP"/>
    </source>
</evidence>
<protein>
    <recommendedName>
        <fullName evidence="3">FecR protein domain-containing protein</fullName>
    </recommendedName>
</protein>
<evidence type="ECO:0000256" key="1">
    <source>
        <dbReference type="SAM" id="MobiDB-lite"/>
    </source>
</evidence>
<dbReference type="RefSeq" id="WP_011214009.1">
    <property type="nucleotide sequence ID" value="NZ_CP021281.1"/>
</dbReference>
<dbReference type="Proteomes" id="UP000277145">
    <property type="component" value="Unassembled WGS sequence"/>
</dbReference>
<keyword evidence="2" id="KW-0732">Signal</keyword>
<comment type="caution">
    <text evidence="4">The sequence shown here is derived from an EMBL/GenBank/DDBJ whole genome shotgun (WGS) entry which is preliminary data.</text>
</comment>
<feature type="chain" id="PRO_5030072375" description="FecR protein domain-containing protein" evidence="2">
    <location>
        <begin position="19"/>
        <end position="262"/>
    </location>
</feature>
<sequence length="262" mass="27517">MKKLIYISLIFVISNAFAQPAATVLFAKQKVISLREGKEYSLSRGSQLEPGDTVVTGAGALINIKYKNGTLVNIGENSRYKILAFSPNPSDVQIKAELSQGKIKFKTTGKSNESLKTPVIAMAITGTSAEIFVKSDKQTYLNLLEGNINNYTPGSYIATPQGVVAGAFPAEGQVNTPAGTDGSISDAETTETISSESADATDTADATDVADATDTADSAQEASDLVGFIESAQVVDQATTDSLEEEIASEIAEISLECISVI</sequence>
<reference evidence="4 5" key="1">
    <citation type="submission" date="2018-08" db="EMBL/GenBank/DDBJ databases">
        <title>Genome Sequences of Legionella pneumophila subsp. pneumophila Isolates, Recovered from a Drinking Water System in a Large Builging.</title>
        <authorList>
            <person name="Gomez-Alvarez V."/>
            <person name="Boczek L."/>
            <person name="King D."/>
            <person name="Pemberton A."/>
            <person name="Pfaller S."/>
            <person name="Rodgers M."/>
            <person name="Santodomingo J."/>
            <person name="Revetta R."/>
        </authorList>
    </citation>
    <scope>NUCLEOTIDE SEQUENCE [LARGE SCALE GENOMIC DNA]</scope>
    <source>
        <strain evidence="4 5">L01C.1</strain>
    </source>
</reference>
<dbReference type="InterPro" id="IPR006860">
    <property type="entry name" value="FecR"/>
</dbReference>
<accession>A0A3A6U4Z9</accession>
<feature type="signal peptide" evidence="2">
    <location>
        <begin position="1"/>
        <end position="18"/>
    </location>
</feature>